<evidence type="ECO:0000313" key="3">
    <source>
        <dbReference type="Proteomes" id="UP000483035"/>
    </source>
</evidence>
<gene>
    <name evidence="2" type="ORF">GR212_27890</name>
</gene>
<dbReference type="Pfam" id="PF13091">
    <property type="entry name" value="PLDc_2"/>
    <property type="match status" value="1"/>
</dbReference>
<dbReference type="EMBL" id="WUEY01000018">
    <property type="protein sequence ID" value="NEI73380.1"/>
    <property type="molecule type" value="Genomic_DNA"/>
</dbReference>
<accession>A0A6L9UHP9</accession>
<evidence type="ECO:0000313" key="2">
    <source>
        <dbReference type="EMBL" id="NEI73380.1"/>
    </source>
</evidence>
<feature type="domain" description="Phospholipase D-like" evidence="1">
    <location>
        <begin position="48"/>
        <end position="136"/>
    </location>
</feature>
<proteinExistence type="predicted"/>
<sequence length="392" mass="43191">MSSRLVDAGWTKELDEGLVLASHNLCVISPFIKRRAVERILSHVPKAMRIITRFNLADFADGVSDIGALRSLLAAGAQIRGIRNLHAKVYVFGARRAIVTSANLTEAALTRNHEFGLVSDEPKIISASKEYFEKLWADGLANLTIQQLDEWQRAVASHLVRGAPHASSGSLGDFGATGVDLVSPPLPSGVIEGEEAYVKFLGEGSNRVSLSFPVRDELESALCHWALTYPANKRPTAVKDGALMFISRLTYEPRDIIIFGRAIGMKYVPGRDDASADEIEARGWKETWPRYIRVHHAEFVAGTMANGVSLNALMDALGHDAFISTQRNHASGQGNTNPYKAYNQQAAVRLSLQGQEWLADRLQVAMERHGRLPHDELDKLGWPTLPTEWAHN</sequence>
<protein>
    <recommendedName>
        <fullName evidence="1">Phospholipase D-like domain-containing protein</fullName>
    </recommendedName>
</protein>
<evidence type="ECO:0000259" key="1">
    <source>
        <dbReference type="Pfam" id="PF13091"/>
    </source>
</evidence>
<dbReference type="AlphaFoldDB" id="A0A6L9UHP9"/>
<dbReference type="SUPFAM" id="SSF56024">
    <property type="entry name" value="Phospholipase D/nuclease"/>
    <property type="match status" value="1"/>
</dbReference>
<comment type="caution">
    <text evidence="2">The sequence shown here is derived from an EMBL/GenBank/DDBJ whole genome shotgun (WGS) entry which is preliminary data.</text>
</comment>
<dbReference type="CDD" id="cd09176">
    <property type="entry name" value="PLDc_unchar6"/>
    <property type="match status" value="1"/>
</dbReference>
<reference evidence="2 3" key="1">
    <citation type="submission" date="2019-12" db="EMBL/GenBank/DDBJ databases">
        <title>Rhizobium genotypes associated with high levels of biological nitrogen fixation by grain legumes in a temperate-maritime cropping system.</title>
        <authorList>
            <person name="Maluk M."/>
            <person name="Francesc Ferrando Molina F."/>
            <person name="Lopez Del Egido L."/>
            <person name="Lafos M."/>
            <person name="Langarica-Fuentes A."/>
            <person name="Gebre Yohannes G."/>
            <person name="Young M.W."/>
            <person name="Martin P."/>
            <person name="Gantlett R."/>
            <person name="Kenicer G."/>
            <person name="Hawes C."/>
            <person name="Begg G.S."/>
            <person name="Quilliam R.S."/>
            <person name="Squire G.R."/>
            <person name="Poole P.S."/>
            <person name="Young P.W."/>
            <person name="Iannetta P.M."/>
            <person name="James E.K."/>
        </authorList>
    </citation>
    <scope>NUCLEOTIDE SEQUENCE [LARGE SCALE GENOMIC DNA]</scope>
    <source>
        <strain evidence="2 3">JHI1118</strain>
    </source>
</reference>
<dbReference type="InterPro" id="IPR025202">
    <property type="entry name" value="PLD-like_dom"/>
</dbReference>
<dbReference type="Proteomes" id="UP000483035">
    <property type="component" value="Unassembled WGS sequence"/>
</dbReference>
<organism evidence="2 3">
    <name type="scientific">Rhizobium lusitanum</name>
    <dbReference type="NCBI Taxonomy" id="293958"/>
    <lineage>
        <taxon>Bacteria</taxon>
        <taxon>Pseudomonadati</taxon>
        <taxon>Pseudomonadota</taxon>
        <taxon>Alphaproteobacteria</taxon>
        <taxon>Hyphomicrobiales</taxon>
        <taxon>Rhizobiaceae</taxon>
        <taxon>Rhizobium/Agrobacterium group</taxon>
        <taxon>Rhizobium</taxon>
    </lineage>
</organism>
<dbReference type="RefSeq" id="WP_163991657.1">
    <property type="nucleotide sequence ID" value="NZ_WUEY01000018.1"/>
</dbReference>
<name>A0A6L9UHP9_9HYPH</name>
<dbReference type="Gene3D" id="3.30.870.10">
    <property type="entry name" value="Endonuclease Chain A"/>
    <property type="match status" value="1"/>
</dbReference>
<dbReference type="InterPro" id="IPR059166">
    <property type="entry name" value="PLD-like_cat"/>
</dbReference>